<name>A0AAV9L845_9SOLN</name>
<dbReference type="EMBL" id="JAWPEI010000007">
    <property type="protein sequence ID" value="KAK4721427.1"/>
    <property type="molecule type" value="Genomic_DNA"/>
</dbReference>
<proteinExistence type="predicted"/>
<evidence type="ECO:0000313" key="3">
    <source>
        <dbReference type="Proteomes" id="UP001311915"/>
    </source>
</evidence>
<evidence type="ECO:0000259" key="1">
    <source>
        <dbReference type="Pfam" id="PF25797"/>
    </source>
</evidence>
<sequence>MNAIELIQNFLDPIKWMNMFPTIVTKDRTIEWHILSPLVEARDYYFICYFRKLDETTWIMVNVSYDLIKEIQSGVTWIEHVQVDEKILVHPMFLPLVVVRQTYGAKRWIVTLQRMCGRYNGEVGAACLPRHDLKEVLNDLEGLENVMQIFLRMVKRFYFPTSSQFKSEDRVSMRKNEEITQQKGFIRDVLAGGNILTEVARIKTGCVPRNHITIIHPYAPEEKNMLVLQESSIDELGAFLIYAPIDSSTVHSIFNGGDAKKVSILPSCFIICPDGHHNLDTYNSENAQNGSIFTMTFQILICHADNNSISLKQQKSAMTFVHYLLSSTVLNIRATLGCSDKKL</sequence>
<accession>A0AAV9L845</accession>
<comment type="caution">
    <text evidence="2">The sequence shown here is derived from an EMBL/GenBank/DDBJ whole genome shotgun (WGS) entry which is preliminary data.</text>
</comment>
<dbReference type="PANTHER" id="PTHR45654:SF83">
    <property type="entry name" value="START DOMAIN-CONTAINING PROTEIN"/>
    <property type="match status" value="1"/>
</dbReference>
<dbReference type="AlphaFoldDB" id="A0AAV9L845"/>
<feature type="domain" description="HD-Zip IV C-terminal" evidence="1">
    <location>
        <begin position="188"/>
        <end position="338"/>
    </location>
</feature>
<gene>
    <name evidence="2" type="ORF">R3W88_011660</name>
</gene>
<dbReference type="SUPFAM" id="SSF55961">
    <property type="entry name" value="Bet v1-like"/>
    <property type="match status" value="1"/>
</dbReference>
<dbReference type="Proteomes" id="UP001311915">
    <property type="component" value="Unassembled WGS sequence"/>
</dbReference>
<organism evidence="2 3">
    <name type="scientific">Solanum pinnatisectum</name>
    <name type="common">tansyleaf nightshade</name>
    <dbReference type="NCBI Taxonomy" id="50273"/>
    <lineage>
        <taxon>Eukaryota</taxon>
        <taxon>Viridiplantae</taxon>
        <taxon>Streptophyta</taxon>
        <taxon>Embryophyta</taxon>
        <taxon>Tracheophyta</taxon>
        <taxon>Spermatophyta</taxon>
        <taxon>Magnoliopsida</taxon>
        <taxon>eudicotyledons</taxon>
        <taxon>Gunneridae</taxon>
        <taxon>Pentapetalae</taxon>
        <taxon>asterids</taxon>
        <taxon>lamiids</taxon>
        <taxon>Solanales</taxon>
        <taxon>Solanaceae</taxon>
        <taxon>Solanoideae</taxon>
        <taxon>Solaneae</taxon>
        <taxon>Solanum</taxon>
    </lineage>
</organism>
<dbReference type="PANTHER" id="PTHR45654">
    <property type="entry name" value="HOMEOBOX-LEUCINE ZIPPER PROTEIN MERISTEM L1"/>
    <property type="match status" value="1"/>
</dbReference>
<evidence type="ECO:0000313" key="2">
    <source>
        <dbReference type="EMBL" id="KAK4721427.1"/>
    </source>
</evidence>
<dbReference type="InterPro" id="IPR042160">
    <property type="entry name" value="HD-Zip_IV"/>
</dbReference>
<reference evidence="2 3" key="1">
    <citation type="submission" date="2023-10" db="EMBL/GenBank/DDBJ databases">
        <title>Genome-Wide Identification Analysis in wild type Solanum Pinnatisectum Reveals Some Genes Defensing Phytophthora Infestans.</title>
        <authorList>
            <person name="Sun C."/>
        </authorList>
    </citation>
    <scope>NUCLEOTIDE SEQUENCE [LARGE SCALE GENOMIC DNA]</scope>
    <source>
        <strain evidence="2">LQN</strain>
        <tissue evidence="2">Leaf</tissue>
    </source>
</reference>
<protein>
    <recommendedName>
        <fullName evidence="1">HD-Zip IV C-terminal domain-containing protein</fullName>
    </recommendedName>
</protein>
<dbReference type="Pfam" id="PF25797">
    <property type="entry name" value="PDF2_C"/>
    <property type="match status" value="1"/>
</dbReference>
<keyword evidence="3" id="KW-1185">Reference proteome</keyword>
<dbReference type="InterPro" id="IPR057993">
    <property type="entry name" value="HD-Zip_IV_C"/>
</dbReference>